<dbReference type="SUPFAM" id="SSF53850">
    <property type="entry name" value="Periplasmic binding protein-like II"/>
    <property type="match status" value="1"/>
</dbReference>
<evidence type="ECO:0000256" key="3">
    <source>
        <dbReference type="ARBA" id="ARBA00022592"/>
    </source>
</evidence>
<dbReference type="Pfam" id="PF12849">
    <property type="entry name" value="PBP_like_2"/>
    <property type="match status" value="1"/>
</dbReference>
<evidence type="ECO:0000256" key="1">
    <source>
        <dbReference type="ARBA" id="ARBA00008725"/>
    </source>
</evidence>
<dbReference type="EMBL" id="BMCS01000002">
    <property type="protein sequence ID" value="GGF37829.1"/>
    <property type="molecule type" value="Genomic_DNA"/>
</dbReference>
<gene>
    <name evidence="7" type="primary">pstS</name>
    <name evidence="7" type="ORF">GCM10007298_37020</name>
</gene>
<dbReference type="InterPro" id="IPR005673">
    <property type="entry name" value="ABC_phos-bd_PstS"/>
</dbReference>
<evidence type="ECO:0000256" key="4">
    <source>
        <dbReference type="PIRNR" id="PIRNR002756"/>
    </source>
</evidence>
<dbReference type="Gene3D" id="3.40.190.10">
    <property type="entry name" value="Periplasmic binding protein-like II"/>
    <property type="match status" value="2"/>
</dbReference>
<evidence type="ECO:0000259" key="6">
    <source>
        <dbReference type="Pfam" id="PF12849"/>
    </source>
</evidence>
<keyword evidence="5" id="KW-0732">Signal</keyword>
<evidence type="ECO:0000313" key="8">
    <source>
        <dbReference type="Proteomes" id="UP000632454"/>
    </source>
</evidence>
<evidence type="ECO:0000256" key="5">
    <source>
        <dbReference type="SAM" id="SignalP"/>
    </source>
</evidence>
<protein>
    <recommendedName>
        <fullName evidence="4">Phosphate-binding protein</fullName>
    </recommendedName>
</protein>
<dbReference type="PANTHER" id="PTHR42996">
    <property type="entry name" value="PHOSPHATE-BINDING PROTEIN PSTS"/>
    <property type="match status" value="1"/>
</dbReference>
<dbReference type="RefSeq" id="WP_229705298.1">
    <property type="nucleotide sequence ID" value="NZ_BMCS01000002.1"/>
</dbReference>
<dbReference type="InterPro" id="IPR024370">
    <property type="entry name" value="PBP_domain"/>
</dbReference>
<dbReference type="NCBIfam" id="TIGR00975">
    <property type="entry name" value="3a0107s03"/>
    <property type="match status" value="1"/>
</dbReference>
<proteinExistence type="inferred from homology"/>
<dbReference type="Proteomes" id="UP000632454">
    <property type="component" value="Unassembled WGS sequence"/>
</dbReference>
<evidence type="ECO:0000313" key="7">
    <source>
        <dbReference type="EMBL" id="GGF37829.1"/>
    </source>
</evidence>
<keyword evidence="8" id="KW-1185">Reference proteome</keyword>
<name>A0ABQ1V5U2_9NOCA</name>
<dbReference type="PROSITE" id="PS51257">
    <property type="entry name" value="PROKAR_LIPOPROTEIN"/>
    <property type="match status" value="1"/>
</dbReference>
<keyword evidence="3 4" id="KW-0592">Phosphate transport</keyword>
<comment type="similarity">
    <text evidence="1 4">Belongs to the PstS family.</text>
</comment>
<feature type="domain" description="PBP" evidence="6">
    <location>
        <begin position="50"/>
        <end position="322"/>
    </location>
</feature>
<keyword evidence="2 4" id="KW-0813">Transport</keyword>
<reference evidence="8" key="1">
    <citation type="journal article" date="2019" name="Int. J. Syst. Evol. Microbiol.">
        <title>The Global Catalogue of Microorganisms (GCM) 10K type strain sequencing project: providing services to taxonomists for standard genome sequencing and annotation.</title>
        <authorList>
            <consortium name="The Broad Institute Genomics Platform"/>
            <consortium name="The Broad Institute Genome Sequencing Center for Infectious Disease"/>
            <person name="Wu L."/>
            <person name="Ma J."/>
        </authorList>
    </citation>
    <scope>NUCLEOTIDE SEQUENCE [LARGE SCALE GENOMIC DNA]</scope>
    <source>
        <strain evidence="8">CCM 7855</strain>
    </source>
</reference>
<evidence type="ECO:0000256" key="2">
    <source>
        <dbReference type="ARBA" id="ARBA00022448"/>
    </source>
</evidence>
<feature type="signal peptide" evidence="5">
    <location>
        <begin position="1"/>
        <end position="22"/>
    </location>
</feature>
<organism evidence="7 8">
    <name type="scientific">Williamsia phyllosphaerae</name>
    <dbReference type="NCBI Taxonomy" id="885042"/>
    <lineage>
        <taxon>Bacteria</taxon>
        <taxon>Bacillati</taxon>
        <taxon>Actinomycetota</taxon>
        <taxon>Actinomycetes</taxon>
        <taxon>Mycobacteriales</taxon>
        <taxon>Nocardiaceae</taxon>
        <taxon>Williamsia</taxon>
    </lineage>
</organism>
<comment type="caution">
    <text evidence="7">The sequence shown here is derived from an EMBL/GenBank/DDBJ whole genome shotgun (WGS) entry which is preliminary data.</text>
</comment>
<dbReference type="PANTHER" id="PTHR42996:SF1">
    <property type="entry name" value="PHOSPHATE-BINDING PROTEIN PSTS"/>
    <property type="match status" value="1"/>
</dbReference>
<accession>A0ABQ1V5U2</accession>
<dbReference type="InterPro" id="IPR050962">
    <property type="entry name" value="Phosphate-bind_PstS"/>
</dbReference>
<sequence length="369" mass="37903">MKLNLSSAARSGGVAASIVVAAALTLSACSGGGGSDSGDASSDNSFSGQAVSGEGSTAQQKAVEKFQDVLASNGGIVLNYTGSGSGDGVKKFLSSDVDFAGSDSALKTDEAATAKTRCAGNDAWHIPLVAGPVAIAYNLDGVDDLVLNPSVLAKIFDSKITTWNDPAIAALNQGKTLPSEKIVPVHRSDSSGTTDNFQRFLQDTAKADWPYEHDKAFKGQGGSAASKSTGVGDTVKKTPGSITYVEWGFAEQNKLSLSKVDFGSGATELTSETAGKALENVSFKTPGSKDLQVDTDKLFATNTAGAYPLLLTTYEIVCSKGYTGNKGAVLKSAFTTILNSGQEGLADEGYVALPESYKTTLQGTVDALS</sequence>
<feature type="chain" id="PRO_5046615982" description="Phosphate-binding protein" evidence="5">
    <location>
        <begin position="23"/>
        <end position="369"/>
    </location>
</feature>
<dbReference type="PIRSF" id="PIRSF002756">
    <property type="entry name" value="PstS"/>
    <property type="match status" value="1"/>
</dbReference>
<dbReference type="CDD" id="cd13565">
    <property type="entry name" value="PBP2_PstS"/>
    <property type="match status" value="1"/>
</dbReference>